<evidence type="ECO:0008006" key="3">
    <source>
        <dbReference type="Google" id="ProtNLM"/>
    </source>
</evidence>
<protein>
    <recommendedName>
        <fullName evidence="3">DUF3800 domain-containing protein</fullName>
    </recommendedName>
</protein>
<accession>A0A9Q8CAL8</accession>
<dbReference type="AlphaFoldDB" id="A0A9Q8CAL8"/>
<keyword evidence="2" id="KW-1185">Reference proteome</keyword>
<proteinExistence type="predicted"/>
<gene>
    <name evidence="1" type="ORF">ERX40_10870</name>
</gene>
<name>A0A9Q8CAL8_9STAP</name>
<evidence type="ECO:0000313" key="1">
    <source>
        <dbReference type="EMBL" id="TDL94372.1"/>
    </source>
</evidence>
<dbReference type="OrthoDB" id="2986534at2"/>
<reference evidence="1 2" key="1">
    <citation type="submission" date="2019-01" db="EMBL/GenBank/DDBJ databases">
        <title>Draft genome sequences of the type strains of six Macrococcus species.</title>
        <authorList>
            <person name="Mazhar S."/>
            <person name="Altermann E."/>
            <person name="Hill C."/>
            <person name="Mcauliffe O."/>
        </authorList>
    </citation>
    <scope>NUCLEOTIDE SEQUENCE [LARGE SCALE GENOMIC DNA]</scope>
    <source>
        <strain evidence="1 2">ATCC 51828</strain>
    </source>
</reference>
<dbReference type="Proteomes" id="UP000295280">
    <property type="component" value="Unassembled WGS sequence"/>
</dbReference>
<dbReference type="EMBL" id="SCWD01000009">
    <property type="protein sequence ID" value="TDL94372.1"/>
    <property type="molecule type" value="Genomic_DNA"/>
</dbReference>
<sequence>MHRDEILFYTYLDECKKNFFTTEFYQNQDNKNKDYNFYSLTSVSFESQEYRNKFEKEWCEFKERFKIPDDTCLHFAEYKKLLSSKHVKNIELAFVQKSAIFSSDTQINLEKLEILLDGDELLNEKEKKSLLDEFHRIKDSEIAMTEKYQKGKELFNRYTKKAWEVDEKDMSGYELFLNSQEQFDIRNVHSFFLELKKILEEASFVILNTDYINLKKPYLANRKNTAPHIPSNANILPAKNLRKAEPRVTMKRHLDILIEFLISRKVDGVSYLDENLPDSVYTKLRFDADGKQFEAKNDLKMAFHECLAIGTDRFSQKTAVKVLDEIRFIRKEEVGSKNNPPHCGSEVVDFLCSLVCSETRVSYLTKIGVISSEDFPPGKYATLVFEEELEEITFKDMIEEKLFLSAIIDYT</sequence>
<dbReference type="RefSeq" id="WP_133418511.1">
    <property type="nucleotide sequence ID" value="NZ_SCWD01000009.1"/>
</dbReference>
<comment type="caution">
    <text evidence="1">The sequence shown here is derived from an EMBL/GenBank/DDBJ whole genome shotgun (WGS) entry which is preliminary data.</text>
</comment>
<evidence type="ECO:0000313" key="2">
    <source>
        <dbReference type="Proteomes" id="UP000295280"/>
    </source>
</evidence>
<organism evidence="1 2">
    <name type="scientific">Macrococcus carouselicus</name>
    <dbReference type="NCBI Taxonomy" id="69969"/>
    <lineage>
        <taxon>Bacteria</taxon>
        <taxon>Bacillati</taxon>
        <taxon>Bacillota</taxon>
        <taxon>Bacilli</taxon>
        <taxon>Bacillales</taxon>
        <taxon>Staphylococcaceae</taxon>
        <taxon>Macrococcus</taxon>
    </lineage>
</organism>